<accession>A0A194WU57</accession>
<gene>
    <name evidence="1" type="ORF">LY89DRAFT_226377</name>
</gene>
<evidence type="ECO:0000313" key="2">
    <source>
        <dbReference type="Proteomes" id="UP000070700"/>
    </source>
</evidence>
<reference evidence="1 2" key="1">
    <citation type="submission" date="2015-10" db="EMBL/GenBank/DDBJ databases">
        <title>Full genome of DAOMC 229536 Phialocephala scopiformis, a fungal endophyte of spruce producing the potent anti-insectan compound rugulosin.</title>
        <authorList>
            <consortium name="DOE Joint Genome Institute"/>
            <person name="Walker A.K."/>
            <person name="Frasz S.L."/>
            <person name="Seifert K.A."/>
            <person name="Miller J.D."/>
            <person name="Mondo S.J."/>
            <person name="Labutti K."/>
            <person name="Lipzen A."/>
            <person name="Dockter R."/>
            <person name="Kennedy M."/>
            <person name="Grigoriev I.V."/>
            <person name="Spatafora J.W."/>
        </authorList>
    </citation>
    <scope>NUCLEOTIDE SEQUENCE [LARGE SCALE GENOMIC DNA]</scope>
    <source>
        <strain evidence="1 2">CBS 120377</strain>
    </source>
</reference>
<dbReference type="GeneID" id="28815719"/>
<dbReference type="KEGG" id="psco:LY89DRAFT_226377"/>
<organism evidence="1 2">
    <name type="scientific">Mollisia scopiformis</name>
    <name type="common">Conifer needle endophyte fungus</name>
    <name type="synonym">Phialocephala scopiformis</name>
    <dbReference type="NCBI Taxonomy" id="149040"/>
    <lineage>
        <taxon>Eukaryota</taxon>
        <taxon>Fungi</taxon>
        <taxon>Dikarya</taxon>
        <taxon>Ascomycota</taxon>
        <taxon>Pezizomycotina</taxon>
        <taxon>Leotiomycetes</taxon>
        <taxon>Helotiales</taxon>
        <taxon>Mollisiaceae</taxon>
        <taxon>Mollisia</taxon>
    </lineage>
</organism>
<sequence length="177" mass="20185">MAAYLVSTLVESWQAVQTYVEYNYSISLRLQNPTRGSGEERSPYSLDELLNKTAYDPFISNLVAENMNLGSPPEYSIFDSNLSASDPMMLVPSYPKRNRFGWPLENVALNWPYRTMVSPGTSHTSIYWTRDDLGRKVPTTAGWHLEKCGTDIQELHRNLKRLVISQHMVCSEKLSFG</sequence>
<dbReference type="EMBL" id="KQ947426">
    <property type="protein sequence ID" value="KUJ11493.1"/>
    <property type="molecule type" value="Genomic_DNA"/>
</dbReference>
<dbReference type="RefSeq" id="XP_018065848.1">
    <property type="nucleotide sequence ID" value="XM_018205993.1"/>
</dbReference>
<proteinExistence type="predicted"/>
<keyword evidence="2" id="KW-1185">Reference proteome</keyword>
<dbReference type="AlphaFoldDB" id="A0A194WU57"/>
<protein>
    <submittedName>
        <fullName evidence="1">Uncharacterized protein</fullName>
    </submittedName>
</protein>
<name>A0A194WU57_MOLSC</name>
<evidence type="ECO:0000313" key="1">
    <source>
        <dbReference type="EMBL" id="KUJ11493.1"/>
    </source>
</evidence>
<dbReference type="Proteomes" id="UP000070700">
    <property type="component" value="Unassembled WGS sequence"/>
</dbReference>
<dbReference type="InParanoid" id="A0A194WU57"/>